<proteinExistence type="inferred from homology"/>
<evidence type="ECO:0000313" key="3">
    <source>
        <dbReference type="Proteomes" id="UP000632858"/>
    </source>
</evidence>
<comment type="similarity">
    <text evidence="1">Belongs to the UPF0149 family.</text>
</comment>
<dbReference type="NCBIfam" id="TIGR02292">
    <property type="entry name" value="ygfB_yecA"/>
    <property type="match status" value="1"/>
</dbReference>
<dbReference type="Gene3D" id="1.20.120.740">
    <property type="entry name" value="YgfB uncharacterised protein family UPF0149, PF03695"/>
    <property type="match status" value="1"/>
</dbReference>
<protein>
    <submittedName>
        <fullName evidence="2">UPF0149 protein</fullName>
    </submittedName>
</protein>
<evidence type="ECO:0000313" key="2">
    <source>
        <dbReference type="EMBL" id="GGF89708.1"/>
    </source>
</evidence>
<dbReference type="Proteomes" id="UP000632858">
    <property type="component" value="Unassembled WGS sequence"/>
</dbReference>
<accession>A0A917CIS2</accession>
<dbReference type="AlphaFoldDB" id="A0A917CIS2"/>
<organism evidence="2 3">
    <name type="scientific">Arenimonas maotaiensis</name>
    <dbReference type="NCBI Taxonomy" id="1446479"/>
    <lineage>
        <taxon>Bacteria</taxon>
        <taxon>Pseudomonadati</taxon>
        <taxon>Pseudomonadota</taxon>
        <taxon>Gammaproteobacteria</taxon>
        <taxon>Lysobacterales</taxon>
        <taxon>Lysobacteraceae</taxon>
        <taxon>Arenimonas</taxon>
    </lineage>
</organism>
<dbReference type="SUPFAM" id="SSF101327">
    <property type="entry name" value="YgfB-like"/>
    <property type="match status" value="1"/>
</dbReference>
<gene>
    <name evidence="2" type="ORF">GCM10010960_09420</name>
</gene>
<dbReference type="RefSeq" id="WP_188448326.1">
    <property type="nucleotide sequence ID" value="NZ_BMFO01000002.1"/>
</dbReference>
<dbReference type="Pfam" id="PF03695">
    <property type="entry name" value="UPF0149"/>
    <property type="match status" value="1"/>
</dbReference>
<dbReference type="GO" id="GO:0005829">
    <property type="term" value="C:cytosol"/>
    <property type="evidence" value="ECO:0007669"/>
    <property type="project" value="TreeGrafter"/>
</dbReference>
<name>A0A917CIS2_9GAMM</name>
<dbReference type="EMBL" id="BMFO01000002">
    <property type="protein sequence ID" value="GGF89708.1"/>
    <property type="molecule type" value="Genomic_DNA"/>
</dbReference>
<comment type="caution">
    <text evidence="2">The sequence shown here is derived from an EMBL/GenBank/DDBJ whole genome shotgun (WGS) entry which is preliminary data.</text>
</comment>
<dbReference type="InterPro" id="IPR011978">
    <property type="entry name" value="YgfB-like"/>
</dbReference>
<dbReference type="PANTHER" id="PTHR37528">
    <property type="entry name" value="UPF0149 PROTEIN YGFB"/>
    <property type="match status" value="1"/>
</dbReference>
<dbReference type="PANTHER" id="PTHR37528:SF1">
    <property type="entry name" value="UPF0149 PROTEIN YGFB"/>
    <property type="match status" value="1"/>
</dbReference>
<keyword evidence="3" id="KW-1185">Reference proteome</keyword>
<sequence>MSRPMPDYDAIQGSLDALRLPLSAAELHGALSGSLCAGAELTPRGWLAFVLSDADLDGAAEDGSALADLYLAVDAQLAGDVMDFEFDLLLPDDGKPVSERGPAMVDWCQGFLGGFGLVPASGQPLSEEADEALQDLAKIAASDLNYDDTESDEDALVEVCEYIRVAAVLLYNERVVNPRKRQRLN</sequence>
<reference evidence="2" key="1">
    <citation type="journal article" date="2014" name="Int. J. Syst. Evol. Microbiol.">
        <title>Complete genome sequence of Corynebacterium casei LMG S-19264T (=DSM 44701T), isolated from a smear-ripened cheese.</title>
        <authorList>
            <consortium name="US DOE Joint Genome Institute (JGI-PGF)"/>
            <person name="Walter F."/>
            <person name="Albersmeier A."/>
            <person name="Kalinowski J."/>
            <person name="Ruckert C."/>
        </authorList>
    </citation>
    <scope>NUCLEOTIDE SEQUENCE</scope>
    <source>
        <strain evidence="2">CGMCC 1.12726</strain>
    </source>
</reference>
<reference evidence="2" key="2">
    <citation type="submission" date="2020-09" db="EMBL/GenBank/DDBJ databases">
        <authorList>
            <person name="Sun Q."/>
            <person name="Zhou Y."/>
        </authorList>
    </citation>
    <scope>NUCLEOTIDE SEQUENCE</scope>
    <source>
        <strain evidence="2">CGMCC 1.12726</strain>
    </source>
</reference>
<dbReference type="InterPro" id="IPR036255">
    <property type="entry name" value="YgfB-like_sf"/>
</dbReference>
<evidence type="ECO:0000256" key="1">
    <source>
        <dbReference type="ARBA" id="ARBA00038308"/>
    </source>
</evidence>